<dbReference type="RefSeq" id="WP_249847993.1">
    <property type="nucleotide sequence ID" value="NZ_JAMGBD010000001.1"/>
</dbReference>
<name>A0ABT0RMY0_9SPHN</name>
<dbReference type="InterPro" id="IPR009875">
    <property type="entry name" value="PilZ_domain"/>
</dbReference>
<evidence type="ECO:0000313" key="2">
    <source>
        <dbReference type="EMBL" id="MCL6683880.1"/>
    </source>
</evidence>
<keyword evidence="3" id="KW-1185">Reference proteome</keyword>
<comment type="caution">
    <text evidence="2">The sequence shown here is derived from an EMBL/GenBank/DDBJ whole genome shotgun (WGS) entry which is preliminary data.</text>
</comment>
<dbReference type="Gene3D" id="2.40.10.220">
    <property type="entry name" value="predicted glycosyltransferase like domains"/>
    <property type="match status" value="1"/>
</dbReference>
<accession>A0ABT0RMY0</accession>
<dbReference type="EMBL" id="JAMGBD010000001">
    <property type="protein sequence ID" value="MCL6683880.1"/>
    <property type="molecule type" value="Genomic_DNA"/>
</dbReference>
<proteinExistence type="predicted"/>
<evidence type="ECO:0000313" key="3">
    <source>
        <dbReference type="Proteomes" id="UP001165363"/>
    </source>
</evidence>
<gene>
    <name evidence="2" type="ORF">LZ536_08195</name>
</gene>
<evidence type="ECO:0000259" key="1">
    <source>
        <dbReference type="Pfam" id="PF07238"/>
    </source>
</evidence>
<protein>
    <submittedName>
        <fullName evidence="2">PilZ domain-containing protein</fullName>
    </submittedName>
</protein>
<dbReference type="Pfam" id="PF07238">
    <property type="entry name" value="PilZ"/>
    <property type="match status" value="1"/>
</dbReference>
<feature type="domain" description="PilZ" evidence="1">
    <location>
        <begin position="16"/>
        <end position="101"/>
    </location>
</feature>
<sequence>MATPAPKAQDTDPFADRRAFPRVEVALPAFLQANGDRHAVQILDLSAGGAKLDCPLSLPVGAAVQLDCGTLARGAVVRWQDGRVMGICFDTELGHRDVAALAQRSTALAAFRKTRE</sequence>
<dbReference type="Proteomes" id="UP001165363">
    <property type="component" value="Unassembled WGS sequence"/>
</dbReference>
<organism evidence="2 3">
    <name type="scientific">Sphingomonas alba</name>
    <dbReference type="NCBI Taxonomy" id="2908208"/>
    <lineage>
        <taxon>Bacteria</taxon>
        <taxon>Pseudomonadati</taxon>
        <taxon>Pseudomonadota</taxon>
        <taxon>Alphaproteobacteria</taxon>
        <taxon>Sphingomonadales</taxon>
        <taxon>Sphingomonadaceae</taxon>
        <taxon>Sphingomonas</taxon>
    </lineage>
</organism>
<reference evidence="2" key="1">
    <citation type="submission" date="2022-05" db="EMBL/GenBank/DDBJ databases">
        <authorList>
            <person name="Jo J.-H."/>
            <person name="Im W.-T."/>
        </authorList>
    </citation>
    <scope>NUCLEOTIDE SEQUENCE</scope>
    <source>
        <strain evidence="2">SE158</strain>
    </source>
</reference>
<dbReference type="SUPFAM" id="SSF141371">
    <property type="entry name" value="PilZ domain-like"/>
    <property type="match status" value="1"/>
</dbReference>